<comment type="catalytic activity">
    <reaction evidence="8">
        <text>tRNA(Arg) + L-arginine + ATP = L-arginyl-tRNA(Arg) + AMP + diphosphate</text>
        <dbReference type="Rhea" id="RHEA:20301"/>
        <dbReference type="Rhea" id="RHEA-COMP:9658"/>
        <dbReference type="Rhea" id="RHEA-COMP:9673"/>
        <dbReference type="ChEBI" id="CHEBI:30616"/>
        <dbReference type="ChEBI" id="CHEBI:32682"/>
        <dbReference type="ChEBI" id="CHEBI:33019"/>
        <dbReference type="ChEBI" id="CHEBI:78442"/>
        <dbReference type="ChEBI" id="CHEBI:78513"/>
        <dbReference type="ChEBI" id="CHEBI:456215"/>
        <dbReference type="EC" id="6.1.1.19"/>
    </reaction>
</comment>
<sequence length="676" mass="75664">MGYDLDEALAGLNLQIPEQQLVHTNVSSQPLDVCRYCLAEVLTGTVGGSLETAFESIQLSNNPLHGDFTVVLPKLCPGSNAEEVATTLIEKFPTDHSLFCLPWSDGVRLRFCLKPGTFAQLLIPFIIARKENYGLNKSFPEHASPTNEDVPPRIVVEFSSPNIASEFQGKHLRSTILGAFISNIYEKHGWYVTRFNYLGDWGKDIALLGIGWEKFGSNEAFANDPITHLLDIYQKIHELFLPELLASKSARDEAKKNNENEQEVTAVIEGKGLFAERNEFFKRLEEGDDAAVSLCQRIREVMLDNYRNFYGRLGIKFDIYSGESEIRSETMSEIEDLMRERGLLEEIGGSWVIDMKNCGAKSGIAIIRDRSGSSTYFLRYLAAVLDRSRNLAFDKMIFVAADKTGHYSRLIKVFEALGLKELADKLQHVSFNDTSHMIDSIGHGQQPHEILDQCESGALDALEENKKITGMLGTSKSTAEAIGTTMIICQELATKRASDHAFDLKSMTNFKPGTGLYFEFWNAKLHEYLQAHPPNYDLLPDEYQQLVEEDQTSLLLVLGQYPEIVQTVLKSLEPATIVTYLHNVIAHLEDVFAEDNEEQDDAADAVNPGNKDQNDIFEEDVEDEEDADGDRIAEAAECMLYEATRQVLENGMRLLGLVPLVGRAEEHSRVDTPVGT</sequence>
<dbReference type="InterPro" id="IPR014729">
    <property type="entry name" value="Rossmann-like_a/b/a_fold"/>
</dbReference>
<evidence type="ECO:0000256" key="8">
    <source>
        <dbReference type="ARBA" id="ARBA00049339"/>
    </source>
</evidence>
<evidence type="ECO:0000256" key="5">
    <source>
        <dbReference type="ARBA" id="ARBA00022840"/>
    </source>
</evidence>
<evidence type="ECO:0000256" key="4">
    <source>
        <dbReference type="ARBA" id="ARBA00022741"/>
    </source>
</evidence>
<reference evidence="12" key="1">
    <citation type="journal article" date="2020" name="Stud. Mycol.">
        <title>101 Dothideomycetes genomes: a test case for predicting lifestyles and emergence of pathogens.</title>
        <authorList>
            <person name="Haridas S."/>
            <person name="Albert R."/>
            <person name="Binder M."/>
            <person name="Bloem J."/>
            <person name="Labutti K."/>
            <person name="Salamov A."/>
            <person name="Andreopoulos B."/>
            <person name="Baker S."/>
            <person name="Barry K."/>
            <person name="Bills G."/>
            <person name="Bluhm B."/>
            <person name="Cannon C."/>
            <person name="Castanera R."/>
            <person name="Culley D."/>
            <person name="Daum C."/>
            <person name="Ezra D."/>
            <person name="Gonzalez J."/>
            <person name="Henrissat B."/>
            <person name="Kuo A."/>
            <person name="Liang C."/>
            <person name="Lipzen A."/>
            <person name="Lutzoni F."/>
            <person name="Magnuson J."/>
            <person name="Mondo S."/>
            <person name="Nolan M."/>
            <person name="Ohm R."/>
            <person name="Pangilinan J."/>
            <person name="Park H.-J."/>
            <person name="Ramirez L."/>
            <person name="Alfaro M."/>
            <person name="Sun H."/>
            <person name="Tritt A."/>
            <person name="Yoshinaga Y."/>
            <person name="Zwiers L.-H."/>
            <person name="Turgeon B."/>
            <person name="Goodwin S."/>
            <person name="Spatafora J."/>
            <person name="Crous P."/>
            <person name="Grigoriev I."/>
        </authorList>
    </citation>
    <scope>NUCLEOTIDE SEQUENCE</scope>
    <source>
        <strain evidence="12">CBS 175.79</strain>
    </source>
</reference>
<dbReference type="InterPro" id="IPR035684">
    <property type="entry name" value="ArgRS_core"/>
</dbReference>
<evidence type="ECO:0000256" key="3">
    <source>
        <dbReference type="ARBA" id="ARBA00022598"/>
    </source>
</evidence>
<gene>
    <name evidence="12" type="ORF">BU24DRAFT_422414</name>
</gene>
<organism evidence="12 13">
    <name type="scientific">Aaosphaeria arxii CBS 175.79</name>
    <dbReference type="NCBI Taxonomy" id="1450172"/>
    <lineage>
        <taxon>Eukaryota</taxon>
        <taxon>Fungi</taxon>
        <taxon>Dikarya</taxon>
        <taxon>Ascomycota</taxon>
        <taxon>Pezizomycotina</taxon>
        <taxon>Dothideomycetes</taxon>
        <taxon>Pleosporomycetidae</taxon>
        <taxon>Pleosporales</taxon>
        <taxon>Pleosporales incertae sedis</taxon>
        <taxon>Aaosphaeria</taxon>
    </lineage>
</organism>
<evidence type="ECO:0000256" key="1">
    <source>
        <dbReference type="ARBA" id="ARBA00005594"/>
    </source>
</evidence>
<evidence type="ECO:0000256" key="6">
    <source>
        <dbReference type="ARBA" id="ARBA00022917"/>
    </source>
</evidence>
<keyword evidence="7 9" id="KW-0030">Aminoacyl-tRNA synthetase</keyword>
<dbReference type="Pfam" id="PF05746">
    <property type="entry name" value="DALR_1"/>
    <property type="match status" value="1"/>
</dbReference>
<evidence type="ECO:0000256" key="9">
    <source>
        <dbReference type="RuleBase" id="RU363038"/>
    </source>
</evidence>
<dbReference type="InterPro" id="IPR036695">
    <property type="entry name" value="Arg-tRNA-synth_N_sf"/>
</dbReference>
<keyword evidence="4 9" id="KW-0547">Nucleotide-binding</keyword>
<dbReference type="SUPFAM" id="SSF52374">
    <property type="entry name" value="Nucleotidylyl transferase"/>
    <property type="match status" value="1"/>
</dbReference>
<dbReference type="OrthoDB" id="68056at2759"/>
<dbReference type="Gene3D" id="3.30.1360.70">
    <property type="entry name" value="Arginyl tRNA synthetase N-terminal domain"/>
    <property type="match status" value="1"/>
</dbReference>
<dbReference type="InterPro" id="IPR008909">
    <property type="entry name" value="DALR_anticod-bd"/>
</dbReference>
<dbReference type="GO" id="GO:0032543">
    <property type="term" value="P:mitochondrial translation"/>
    <property type="evidence" value="ECO:0007669"/>
    <property type="project" value="TreeGrafter"/>
</dbReference>
<dbReference type="GO" id="GO:0005524">
    <property type="term" value="F:ATP binding"/>
    <property type="evidence" value="ECO:0007669"/>
    <property type="project" value="UniProtKB-KW"/>
</dbReference>
<evidence type="ECO:0000313" key="13">
    <source>
        <dbReference type="Proteomes" id="UP000799778"/>
    </source>
</evidence>
<name>A0A6A5XS04_9PLEO</name>
<accession>A0A6A5XS04</accession>
<proteinExistence type="inferred from homology"/>
<dbReference type="Gene3D" id="3.40.50.620">
    <property type="entry name" value="HUPs"/>
    <property type="match status" value="1"/>
</dbReference>
<dbReference type="Proteomes" id="UP000799778">
    <property type="component" value="Unassembled WGS sequence"/>
</dbReference>
<keyword evidence="13" id="KW-1185">Reference proteome</keyword>
<dbReference type="EC" id="6.1.1.19" evidence="2"/>
<dbReference type="EMBL" id="ML978069">
    <property type="protein sequence ID" value="KAF2016078.1"/>
    <property type="molecule type" value="Genomic_DNA"/>
</dbReference>
<dbReference type="InterPro" id="IPR001278">
    <property type="entry name" value="Arg-tRNA-ligase"/>
</dbReference>
<keyword evidence="6 9" id="KW-0648">Protein biosynthesis</keyword>
<evidence type="ECO:0000259" key="11">
    <source>
        <dbReference type="SMART" id="SM00836"/>
    </source>
</evidence>
<dbReference type="Pfam" id="PF00750">
    <property type="entry name" value="tRNA-synt_1d"/>
    <property type="match status" value="1"/>
</dbReference>
<keyword evidence="12" id="KW-0808">Transferase</keyword>
<evidence type="ECO:0000256" key="7">
    <source>
        <dbReference type="ARBA" id="ARBA00023146"/>
    </source>
</evidence>
<dbReference type="PANTHER" id="PTHR11956:SF11">
    <property type="entry name" value="ARGININE--TRNA LIGASE, MITOCHONDRIAL-RELATED"/>
    <property type="match status" value="1"/>
</dbReference>
<dbReference type="SUPFAM" id="SSF47323">
    <property type="entry name" value="Anticodon-binding domain of a subclass of class I aminoacyl-tRNA synthetases"/>
    <property type="match status" value="1"/>
</dbReference>
<evidence type="ECO:0000256" key="2">
    <source>
        <dbReference type="ARBA" id="ARBA00012837"/>
    </source>
</evidence>
<dbReference type="SMART" id="SM00836">
    <property type="entry name" value="DALR_1"/>
    <property type="match status" value="1"/>
</dbReference>
<dbReference type="Gene3D" id="1.10.730.10">
    <property type="entry name" value="Isoleucyl-tRNA Synthetase, Domain 1"/>
    <property type="match status" value="1"/>
</dbReference>
<dbReference type="PANTHER" id="PTHR11956">
    <property type="entry name" value="ARGINYL-TRNA SYNTHETASE"/>
    <property type="match status" value="1"/>
</dbReference>
<keyword evidence="3 9" id="KW-0436">Ligase</keyword>
<evidence type="ECO:0000256" key="10">
    <source>
        <dbReference type="SAM" id="MobiDB-lite"/>
    </source>
</evidence>
<protein>
    <recommendedName>
        <fullName evidence="2">arginine--tRNA ligase</fullName>
        <ecNumber evidence="2">6.1.1.19</ecNumber>
    </recommendedName>
</protein>
<dbReference type="PRINTS" id="PR01038">
    <property type="entry name" value="TRNASYNTHARG"/>
</dbReference>
<feature type="region of interest" description="Disordered" evidence="10">
    <location>
        <begin position="596"/>
        <end position="620"/>
    </location>
</feature>
<dbReference type="InterPro" id="IPR009080">
    <property type="entry name" value="tRNAsynth_Ia_anticodon-bd"/>
</dbReference>
<dbReference type="AlphaFoldDB" id="A0A6A5XS04"/>
<feature type="domain" description="DALR anticodon binding" evidence="11">
    <location>
        <begin position="529"/>
        <end position="660"/>
    </location>
</feature>
<dbReference type="GO" id="GO:0005739">
    <property type="term" value="C:mitochondrion"/>
    <property type="evidence" value="ECO:0007669"/>
    <property type="project" value="TreeGrafter"/>
</dbReference>
<keyword evidence="5 9" id="KW-0067">ATP-binding</keyword>
<comment type="similarity">
    <text evidence="1 9">Belongs to the class-I aminoacyl-tRNA synthetase family.</text>
</comment>
<dbReference type="RefSeq" id="XP_033384417.1">
    <property type="nucleotide sequence ID" value="XM_033527973.1"/>
</dbReference>
<dbReference type="GO" id="GO:0006420">
    <property type="term" value="P:arginyl-tRNA aminoacylation"/>
    <property type="evidence" value="ECO:0007669"/>
    <property type="project" value="InterPro"/>
</dbReference>
<dbReference type="GeneID" id="54285370"/>
<dbReference type="GO" id="GO:0016740">
    <property type="term" value="F:transferase activity"/>
    <property type="evidence" value="ECO:0007669"/>
    <property type="project" value="UniProtKB-KW"/>
</dbReference>
<dbReference type="GO" id="GO:0004814">
    <property type="term" value="F:arginine-tRNA ligase activity"/>
    <property type="evidence" value="ECO:0007669"/>
    <property type="project" value="UniProtKB-EC"/>
</dbReference>
<dbReference type="SUPFAM" id="SSF55190">
    <property type="entry name" value="Arginyl-tRNA synthetase (ArgRS), N-terminal 'additional' domain"/>
    <property type="match status" value="1"/>
</dbReference>
<evidence type="ECO:0000313" key="12">
    <source>
        <dbReference type="EMBL" id="KAF2016078.1"/>
    </source>
</evidence>